<protein>
    <submittedName>
        <fullName evidence="7">Transporter substrate-binding domain-containing protein</fullName>
    </submittedName>
</protein>
<reference evidence="7 8" key="1">
    <citation type="submission" date="2024-08" db="EMBL/GenBank/DDBJ databases">
        <title>Genome mining of Saccharopolyspora cebuensis PGLac3 from Nigerian medicinal plant.</title>
        <authorList>
            <person name="Ezeobiora C.E."/>
            <person name="Igbokwe N.H."/>
            <person name="Amin D.H."/>
            <person name="Mendie U.E."/>
        </authorList>
    </citation>
    <scope>NUCLEOTIDE SEQUENCE [LARGE SCALE GENOMIC DNA]</scope>
    <source>
        <strain evidence="7 8">PGLac3</strain>
    </source>
</reference>
<dbReference type="PROSITE" id="PS01039">
    <property type="entry name" value="SBP_BACTERIAL_3"/>
    <property type="match status" value="1"/>
</dbReference>
<evidence type="ECO:0000256" key="5">
    <source>
        <dbReference type="SAM" id="SignalP"/>
    </source>
</evidence>
<proteinExistence type="inferred from homology"/>
<sequence length="263" mass="28857">MGRASGFGLGLVLVLALTGCSAAAPDRAASRLDEVVERGELRVCSTGDYRPFTHRDESGAWRGIDIDMARDLASRLGVRAEIVPTTWGDLLDDFRARCDIAVGGVSVTLERARHAAFSEPYLEGGKAPITRCGEVERFATLERIDRPGVRVVVNPGGTNEEFARGALDRATVIGHPDNNTIFQEIAEGRADLMITDAAEARWQATRDPRLCAVHPDRPFTFSEKAYLLPRGDVAFQHYVDQWLNLALHDGTYQRIARPWLGAG</sequence>
<dbReference type="Pfam" id="PF00497">
    <property type="entry name" value="SBP_bac_3"/>
    <property type="match status" value="1"/>
</dbReference>
<dbReference type="Proteomes" id="UP001564626">
    <property type="component" value="Unassembled WGS sequence"/>
</dbReference>
<accession>A0ABV4CI65</accession>
<organism evidence="7 8">
    <name type="scientific">Saccharopolyspora cebuensis</name>
    <dbReference type="NCBI Taxonomy" id="418759"/>
    <lineage>
        <taxon>Bacteria</taxon>
        <taxon>Bacillati</taxon>
        <taxon>Actinomycetota</taxon>
        <taxon>Actinomycetes</taxon>
        <taxon>Pseudonocardiales</taxon>
        <taxon>Pseudonocardiaceae</taxon>
        <taxon>Saccharopolyspora</taxon>
    </lineage>
</organism>
<evidence type="ECO:0000256" key="3">
    <source>
        <dbReference type="ARBA" id="ARBA00022729"/>
    </source>
</evidence>
<comment type="caution">
    <text evidence="7">The sequence shown here is derived from an EMBL/GenBank/DDBJ whole genome shotgun (WGS) entry which is preliminary data.</text>
</comment>
<name>A0ABV4CI65_9PSEU</name>
<feature type="domain" description="Solute-binding protein family 3/N-terminal" evidence="6">
    <location>
        <begin position="40"/>
        <end position="263"/>
    </location>
</feature>
<dbReference type="PROSITE" id="PS51257">
    <property type="entry name" value="PROKAR_LIPOPROTEIN"/>
    <property type="match status" value="1"/>
</dbReference>
<dbReference type="Gene3D" id="3.40.190.10">
    <property type="entry name" value="Periplasmic binding protein-like II"/>
    <property type="match status" value="2"/>
</dbReference>
<dbReference type="InterPro" id="IPR037298">
    <property type="entry name" value="PheC_PBP2"/>
</dbReference>
<feature type="signal peptide" evidence="5">
    <location>
        <begin position="1"/>
        <end position="23"/>
    </location>
</feature>
<dbReference type="InterPro" id="IPR018313">
    <property type="entry name" value="SBP_3_CS"/>
</dbReference>
<dbReference type="InterPro" id="IPR001638">
    <property type="entry name" value="Solute-binding_3/MltF_N"/>
</dbReference>
<evidence type="ECO:0000256" key="1">
    <source>
        <dbReference type="ARBA" id="ARBA00004196"/>
    </source>
</evidence>
<evidence type="ECO:0000256" key="2">
    <source>
        <dbReference type="ARBA" id="ARBA00010333"/>
    </source>
</evidence>
<dbReference type="CDD" id="cd01069">
    <property type="entry name" value="PBP2_PheC"/>
    <property type="match status" value="1"/>
</dbReference>
<dbReference type="SUPFAM" id="SSF53850">
    <property type="entry name" value="Periplasmic binding protein-like II"/>
    <property type="match status" value="1"/>
</dbReference>
<comment type="subcellular location">
    <subcellularLocation>
        <location evidence="1">Cell envelope</location>
    </subcellularLocation>
</comment>
<keyword evidence="3 5" id="KW-0732">Signal</keyword>
<comment type="similarity">
    <text evidence="2 4">Belongs to the bacterial solute-binding protein 3 family.</text>
</comment>
<evidence type="ECO:0000313" key="7">
    <source>
        <dbReference type="EMBL" id="MEY8039807.1"/>
    </source>
</evidence>
<feature type="chain" id="PRO_5047419270" evidence="5">
    <location>
        <begin position="24"/>
        <end position="263"/>
    </location>
</feature>
<evidence type="ECO:0000259" key="6">
    <source>
        <dbReference type="SMART" id="SM00062"/>
    </source>
</evidence>
<dbReference type="PANTHER" id="PTHR35936">
    <property type="entry name" value="MEMBRANE-BOUND LYTIC MUREIN TRANSGLYCOSYLASE F"/>
    <property type="match status" value="1"/>
</dbReference>
<evidence type="ECO:0000256" key="4">
    <source>
        <dbReference type="RuleBase" id="RU003744"/>
    </source>
</evidence>
<dbReference type="RefSeq" id="WP_345365018.1">
    <property type="nucleotide sequence ID" value="NZ_BAABII010000012.1"/>
</dbReference>
<evidence type="ECO:0000313" key="8">
    <source>
        <dbReference type="Proteomes" id="UP001564626"/>
    </source>
</evidence>
<dbReference type="SMART" id="SM00062">
    <property type="entry name" value="PBPb"/>
    <property type="match status" value="1"/>
</dbReference>
<dbReference type="EMBL" id="JBGEHV010000014">
    <property type="protein sequence ID" value="MEY8039807.1"/>
    <property type="molecule type" value="Genomic_DNA"/>
</dbReference>
<gene>
    <name evidence="7" type="ORF">AB8O55_10405</name>
</gene>
<keyword evidence="8" id="KW-1185">Reference proteome</keyword>
<dbReference type="PANTHER" id="PTHR35936:SF19">
    <property type="entry name" value="AMINO-ACID-BINDING PROTEIN YXEM-RELATED"/>
    <property type="match status" value="1"/>
</dbReference>